<dbReference type="EMBL" id="JACHOV010000008">
    <property type="protein sequence ID" value="MBB4642051.1"/>
    <property type="molecule type" value="Genomic_DNA"/>
</dbReference>
<keyword evidence="2" id="KW-1185">Reference proteome</keyword>
<evidence type="ECO:0000313" key="1">
    <source>
        <dbReference type="EMBL" id="MBB4642051.1"/>
    </source>
</evidence>
<sequence>MADARLCWKGWKAIIDMLSFYTILGKIRAPLSYLAASALELI</sequence>
<name>A0A840HWK9_9SPHN</name>
<organism evidence="1 2">
    <name type="scientific">Rhizorhapis suberifaciens</name>
    <name type="common">corky root of lettuce</name>
    <dbReference type="NCBI Taxonomy" id="13656"/>
    <lineage>
        <taxon>Bacteria</taxon>
        <taxon>Pseudomonadati</taxon>
        <taxon>Pseudomonadota</taxon>
        <taxon>Alphaproteobacteria</taxon>
        <taxon>Sphingomonadales</taxon>
        <taxon>Sphingomonadaceae</taxon>
        <taxon>Rhizorhapis</taxon>
    </lineage>
</organism>
<comment type="caution">
    <text evidence="1">The sequence shown here is derived from an EMBL/GenBank/DDBJ whole genome shotgun (WGS) entry which is preliminary data.</text>
</comment>
<dbReference type="AlphaFoldDB" id="A0A840HWK9"/>
<proteinExistence type="predicted"/>
<gene>
    <name evidence="1" type="ORF">HNQ99_002369</name>
</gene>
<evidence type="ECO:0000313" key="2">
    <source>
        <dbReference type="Proteomes" id="UP000575068"/>
    </source>
</evidence>
<protein>
    <submittedName>
        <fullName evidence="1">Uncharacterized protein</fullName>
    </submittedName>
</protein>
<accession>A0A840HWK9</accession>
<reference evidence="1 2" key="1">
    <citation type="submission" date="2020-08" db="EMBL/GenBank/DDBJ databases">
        <title>Genomic Encyclopedia of Type Strains, Phase IV (KMG-IV): sequencing the most valuable type-strain genomes for metagenomic binning, comparative biology and taxonomic classification.</title>
        <authorList>
            <person name="Goeker M."/>
        </authorList>
    </citation>
    <scope>NUCLEOTIDE SEQUENCE [LARGE SCALE GENOMIC DNA]</scope>
    <source>
        <strain evidence="1 2">DSM 7465</strain>
    </source>
</reference>
<dbReference type="Proteomes" id="UP000575068">
    <property type="component" value="Unassembled WGS sequence"/>
</dbReference>